<evidence type="ECO:0000256" key="1">
    <source>
        <dbReference type="SAM" id="SignalP"/>
    </source>
</evidence>
<gene>
    <name evidence="2" type="ORF">PAPOLLO_LOCUS24361</name>
</gene>
<comment type="caution">
    <text evidence="2">The sequence shown here is derived from an EMBL/GenBank/DDBJ whole genome shotgun (WGS) entry which is preliminary data.</text>
</comment>
<proteinExistence type="predicted"/>
<name>A0A8S3Y6B0_PARAO</name>
<dbReference type="AlphaFoldDB" id="A0A8S3Y6B0"/>
<dbReference type="EMBL" id="CAJQZP010001468">
    <property type="protein sequence ID" value="CAG5049012.1"/>
    <property type="molecule type" value="Genomic_DNA"/>
</dbReference>
<reference evidence="2" key="1">
    <citation type="submission" date="2021-04" db="EMBL/GenBank/DDBJ databases">
        <authorList>
            <person name="Tunstrom K."/>
        </authorList>
    </citation>
    <scope>NUCLEOTIDE SEQUENCE</scope>
</reference>
<accession>A0A8S3Y6B0</accession>
<feature type="chain" id="PRO_5035919439" evidence="1">
    <location>
        <begin position="20"/>
        <end position="77"/>
    </location>
</feature>
<feature type="signal peptide" evidence="1">
    <location>
        <begin position="1"/>
        <end position="19"/>
    </location>
</feature>
<dbReference type="Proteomes" id="UP000691718">
    <property type="component" value="Unassembled WGS sequence"/>
</dbReference>
<evidence type="ECO:0000313" key="3">
    <source>
        <dbReference type="Proteomes" id="UP000691718"/>
    </source>
</evidence>
<keyword evidence="3" id="KW-1185">Reference proteome</keyword>
<evidence type="ECO:0000313" key="2">
    <source>
        <dbReference type="EMBL" id="CAG5049012.1"/>
    </source>
</evidence>
<protein>
    <submittedName>
        <fullName evidence="2">(apollo) hypothetical protein</fullName>
    </submittedName>
</protein>
<sequence>MNFRAIFLFVFMLVAVAVALPSQENRLRRDAADSVKSAASDAKEAVSDAGAAVADAVTPTEKSTVDKVVDSVKNVGQ</sequence>
<keyword evidence="1" id="KW-0732">Signal</keyword>
<organism evidence="2 3">
    <name type="scientific">Parnassius apollo</name>
    <name type="common">Apollo butterfly</name>
    <name type="synonym">Papilio apollo</name>
    <dbReference type="NCBI Taxonomy" id="110799"/>
    <lineage>
        <taxon>Eukaryota</taxon>
        <taxon>Metazoa</taxon>
        <taxon>Ecdysozoa</taxon>
        <taxon>Arthropoda</taxon>
        <taxon>Hexapoda</taxon>
        <taxon>Insecta</taxon>
        <taxon>Pterygota</taxon>
        <taxon>Neoptera</taxon>
        <taxon>Endopterygota</taxon>
        <taxon>Lepidoptera</taxon>
        <taxon>Glossata</taxon>
        <taxon>Ditrysia</taxon>
        <taxon>Papilionoidea</taxon>
        <taxon>Papilionidae</taxon>
        <taxon>Parnassiinae</taxon>
        <taxon>Parnassini</taxon>
        <taxon>Parnassius</taxon>
        <taxon>Parnassius</taxon>
    </lineage>
</organism>